<organism evidence="2">
    <name type="scientific">marine metagenome</name>
    <dbReference type="NCBI Taxonomy" id="408172"/>
    <lineage>
        <taxon>unclassified sequences</taxon>
        <taxon>metagenomes</taxon>
        <taxon>ecological metagenomes</taxon>
    </lineage>
</organism>
<feature type="compositionally biased region" description="Basic and acidic residues" evidence="1">
    <location>
        <begin position="63"/>
        <end position="72"/>
    </location>
</feature>
<evidence type="ECO:0008006" key="3">
    <source>
        <dbReference type="Google" id="ProtNLM"/>
    </source>
</evidence>
<dbReference type="EMBL" id="UINC01190413">
    <property type="protein sequence ID" value="SVE04561.1"/>
    <property type="molecule type" value="Genomic_DNA"/>
</dbReference>
<accession>A0A383AAA8</accession>
<dbReference type="SUPFAM" id="SSF53649">
    <property type="entry name" value="Alkaline phosphatase-like"/>
    <property type="match status" value="1"/>
</dbReference>
<dbReference type="InterPro" id="IPR017850">
    <property type="entry name" value="Alkaline_phosphatase_core_sf"/>
</dbReference>
<evidence type="ECO:0000256" key="1">
    <source>
        <dbReference type="SAM" id="MobiDB-lite"/>
    </source>
</evidence>
<proteinExistence type="predicted"/>
<protein>
    <recommendedName>
        <fullName evidence="3">N-sulphoglucosamine sulphohydrolase C-terminal domain-containing protein</fullName>
    </recommendedName>
</protein>
<dbReference type="AlphaFoldDB" id="A0A383AAA8"/>
<name>A0A383AAA8_9ZZZZ</name>
<reference evidence="2" key="1">
    <citation type="submission" date="2018-05" db="EMBL/GenBank/DDBJ databases">
        <authorList>
            <person name="Lanie J.A."/>
            <person name="Ng W.-L."/>
            <person name="Kazmierczak K.M."/>
            <person name="Andrzejewski T.M."/>
            <person name="Davidsen T.M."/>
            <person name="Wayne K.J."/>
            <person name="Tettelin H."/>
            <person name="Glass J.I."/>
            <person name="Rusch D."/>
            <person name="Podicherti R."/>
            <person name="Tsui H.-C.T."/>
            <person name="Winkler M.E."/>
        </authorList>
    </citation>
    <scope>NUCLEOTIDE SEQUENCE</scope>
</reference>
<gene>
    <name evidence="2" type="ORF">METZ01_LOCUS457415</name>
</gene>
<evidence type="ECO:0000313" key="2">
    <source>
        <dbReference type="EMBL" id="SVE04561.1"/>
    </source>
</evidence>
<feature type="non-terminal residue" evidence="2">
    <location>
        <position position="1"/>
    </location>
</feature>
<sequence>IRTDRYTFLKVAGFPDELFDRRTDPDQLRDVAGNTENKPVVARLEKELQATIKAVDIALEELPGDKDKDKDKHPKRKKPGG</sequence>
<feature type="region of interest" description="Disordered" evidence="1">
    <location>
        <begin position="61"/>
        <end position="81"/>
    </location>
</feature>
<dbReference type="Gene3D" id="3.40.720.10">
    <property type="entry name" value="Alkaline Phosphatase, subunit A"/>
    <property type="match status" value="1"/>
</dbReference>